<proteinExistence type="predicted"/>
<evidence type="ECO:0000256" key="2">
    <source>
        <dbReference type="SAM" id="SignalP"/>
    </source>
</evidence>
<feature type="region of interest" description="Disordered" evidence="1">
    <location>
        <begin position="82"/>
        <end position="192"/>
    </location>
</feature>
<reference evidence="3 4" key="1">
    <citation type="journal article" date="2007" name="Nature">
        <title>Evolution of genes and genomes on the Drosophila phylogeny.</title>
        <authorList>
            <consortium name="Drosophila 12 Genomes Consortium"/>
            <person name="Clark A.G."/>
            <person name="Eisen M.B."/>
            <person name="Smith D.R."/>
            <person name="Bergman C.M."/>
            <person name="Oliver B."/>
            <person name="Markow T.A."/>
            <person name="Kaufman T.C."/>
            <person name="Kellis M."/>
            <person name="Gelbart W."/>
            <person name="Iyer V.N."/>
            <person name="Pollard D.A."/>
            <person name="Sackton T.B."/>
            <person name="Larracuente A.M."/>
            <person name="Singh N.D."/>
            <person name="Abad J.P."/>
            <person name="Abt D.N."/>
            <person name="Adryan B."/>
            <person name="Aguade M."/>
            <person name="Akashi H."/>
            <person name="Anderson W.W."/>
            <person name="Aquadro C.F."/>
            <person name="Ardell D.H."/>
            <person name="Arguello R."/>
            <person name="Artieri C.G."/>
            <person name="Barbash D.A."/>
            <person name="Barker D."/>
            <person name="Barsanti P."/>
            <person name="Batterham P."/>
            <person name="Batzoglou S."/>
            <person name="Begun D."/>
            <person name="Bhutkar A."/>
            <person name="Blanco E."/>
            <person name="Bosak S.A."/>
            <person name="Bradley R.K."/>
            <person name="Brand A.D."/>
            <person name="Brent M.R."/>
            <person name="Brooks A.N."/>
            <person name="Brown R.H."/>
            <person name="Butlin R.K."/>
            <person name="Caggese C."/>
            <person name="Calvi B.R."/>
            <person name="Bernardo de Carvalho A."/>
            <person name="Caspi A."/>
            <person name="Castrezana S."/>
            <person name="Celniker S.E."/>
            <person name="Chang J.L."/>
            <person name="Chapple C."/>
            <person name="Chatterji S."/>
            <person name="Chinwalla A."/>
            <person name="Civetta A."/>
            <person name="Clifton S.W."/>
            <person name="Comeron J.M."/>
            <person name="Costello J.C."/>
            <person name="Coyne J.A."/>
            <person name="Daub J."/>
            <person name="David R.G."/>
            <person name="Delcher A.L."/>
            <person name="Delehaunty K."/>
            <person name="Do C.B."/>
            <person name="Ebling H."/>
            <person name="Edwards K."/>
            <person name="Eickbush T."/>
            <person name="Evans J.D."/>
            <person name="Filipski A."/>
            <person name="Findeiss S."/>
            <person name="Freyhult E."/>
            <person name="Fulton L."/>
            <person name="Fulton R."/>
            <person name="Garcia A.C."/>
            <person name="Gardiner A."/>
            <person name="Garfield D.A."/>
            <person name="Garvin B.E."/>
            <person name="Gibson G."/>
            <person name="Gilbert D."/>
            <person name="Gnerre S."/>
            <person name="Godfrey J."/>
            <person name="Good R."/>
            <person name="Gotea V."/>
            <person name="Gravely B."/>
            <person name="Greenberg A.J."/>
            <person name="Griffiths-Jones S."/>
            <person name="Gross S."/>
            <person name="Guigo R."/>
            <person name="Gustafson E.A."/>
            <person name="Haerty W."/>
            <person name="Hahn M.W."/>
            <person name="Halligan D.L."/>
            <person name="Halpern A.L."/>
            <person name="Halter G.M."/>
            <person name="Han M.V."/>
            <person name="Heger A."/>
            <person name="Hillier L."/>
            <person name="Hinrichs A.S."/>
            <person name="Holmes I."/>
            <person name="Hoskins R.A."/>
            <person name="Hubisz M.J."/>
            <person name="Hultmark D."/>
            <person name="Huntley M.A."/>
            <person name="Jaffe D.B."/>
            <person name="Jagadeeshan S."/>
            <person name="Jeck W.R."/>
            <person name="Johnson J."/>
            <person name="Jones C.D."/>
            <person name="Jordan W.C."/>
            <person name="Karpen G.H."/>
            <person name="Kataoka E."/>
            <person name="Keightley P.D."/>
            <person name="Kheradpour P."/>
            <person name="Kirkness E.F."/>
            <person name="Koerich L.B."/>
            <person name="Kristiansen K."/>
            <person name="Kudrna D."/>
            <person name="Kulathinal R.J."/>
            <person name="Kumar S."/>
            <person name="Kwok R."/>
            <person name="Lander E."/>
            <person name="Langley C.H."/>
            <person name="Lapoint R."/>
            <person name="Lazzaro B.P."/>
            <person name="Lee S.J."/>
            <person name="Levesque L."/>
            <person name="Li R."/>
            <person name="Lin C.F."/>
            <person name="Lin M.F."/>
            <person name="Lindblad-Toh K."/>
            <person name="Llopart A."/>
            <person name="Long M."/>
            <person name="Low L."/>
            <person name="Lozovsky E."/>
            <person name="Lu J."/>
            <person name="Luo M."/>
            <person name="Machado C.A."/>
            <person name="Makalowski W."/>
            <person name="Marzo M."/>
            <person name="Matsuda M."/>
            <person name="Matzkin L."/>
            <person name="McAllister B."/>
            <person name="McBride C.S."/>
            <person name="McKernan B."/>
            <person name="McKernan K."/>
            <person name="Mendez-Lago M."/>
            <person name="Minx P."/>
            <person name="Mollenhauer M.U."/>
            <person name="Montooth K."/>
            <person name="Mount S.M."/>
            <person name="Mu X."/>
            <person name="Myers E."/>
            <person name="Negre B."/>
            <person name="Newfeld S."/>
            <person name="Nielsen R."/>
            <person name="Noor M.A."/>
            <person name="O'Grady P."/>
            <person name="Pachter L."/>
            <person name="Papaceit M."/>
            <person name="Parisi M.J."/>
            <person name="Parisi M."/>
            <person name="Parts L."/>
            <person name="Pedersen J.S."/>
            <person name="Pesole G."/>
            <person name="Phillippy A.M."/>
            <person name="Ponting C.P."/>
            <person name="Pop M."/>
            <person name="Porcelli D."/>
            <person name="Powell J.R."/>
            <person name="Prohaska S."/>
            <person name="Pruitt K."/>
            <person name="Puig M."/>
            <person name="Quesneville H."/>
            <person name="Ram K.R."/>
            <person name="Rand D."/>
            <person name="Rasmussen M.D."/>
            <person name="Reed L.K."/>
            <person name="Reenan R."/>
            <person name="Reily A."/>
            <person name="Remington K.A."/>
            <person name="Rieger T.T."/>
            <person name="Ritchie M.G."/>
            <person name="Robin C."/>
            <person name="Rogers Y.H."/>
            <person name="Rohde C."/>
            <person name="Rozas J."/>
            <person name="Rubenfield M.J."/>
            <person name="Ruiz A."/>
            <person name="Russo S."/>
            <person name="Salzberg S.L."/>
            <person name="Sanchez-Gracia A."/>
            <person name="Saranga D.J."/>
            <person name="Sato H."/>
            <person name="Schaeffer S.W."/>
            <person name="Schatz M.C."/>
            <person name="Schlenke T."/>
            <person name="Schwartz R."/>
            <person name="Segarra C."/>
            <person name="Singh R.S."/>
            <person name="Sirot L."/>
            <person name="Sirota M."/>
            <person name="Sisneros N.B."/>
            <person name="Smith C.D."/>
            <person name="Smith T.F."/>
            <person name="Spieth J."/>
            <person name="Stage D.E."/>
            <person name="Stark A."/>
            <person name="Stephan W."/>
            <person name="Strausberg R.L."/>
            <person name="Strempel S."/>
            <person name="Sturgill D."/>
            <person name="Sutton G."/>
            <person name="Sutton G.G."/>
            <person name="Tao W."/>
            <person name="Teichmann S."/>
            <person name="Tobari Y.N."/>
            <person name="Tomimura Y."/>
            <person name="Tsolas J.M."/>
            <person name="Valente V.L."/>
            <person name="Venter E."/>
            <person name="Venter J.C."/>
            <person name="Vicario S."/>
            <person name="Vieira F.G."/>
            <person name="Vilella A.J."/>
            <person name="Villasante A."/>
            <person name="Walenz B."/>
            <person name="Wang J."/>
            <person name="Wasserman M."/>
            <person name="Watts T."/>
            <person name="Wilson D."/>
            <person name="Wilson R.K."/>
            <person name="Wing R.A."/>
            <person name="Wolfner M.F."/>
            <person name="Wong A."/>
            <person name="Wong G.K."/>
            <person name="Wu C.I."/>
            <person name="Wu G."/>
            <person name="Yamamoto D."/>
            <person name="Yang H.P."/>
            <person name="Yang S.P."/>
            <person name="Yorke J.A."/>
            <person name="Yoshida K."/>
            <person name="Zdobnov E."/>
            <person name="Zhang P."/>
            <person name="Zhang Y."/>
            <person name="Zimin A.V."/>
            <person name="Baldwin J."/>
            <person name="Abdouelleil A."/>
            <person name="Abdulkadir J."/>
            <person name="Abebe A."/>
            <person name="Abera B."/>
            <person name="Abreu J."/>
            <person name="Acer S.C."/>
            <person name="Aftuck L."/>
            <person name="Alexander A."/>
            <person name="An P."/>
            <person name="Anderson E."/>
            <person name="Anderson S."/>
            <person name="Arachi H."/>
            <person name="Azer M."/>
            <person name="Bachantsang P."/>
            <person name="Barry A."/>
            <person name="Bayul T."/>
            <person name="Berlin A."/>
            <person name="Bessette D."/>
            <person name="Bloom T."/>
            <person name="Blye J."/>
            <person name="Boguslavskiy L."/>
            <person name="Bonnet C."/>
            <person name="Boukhgalter B."/>
            <person name="Bourzgui I."/>
            <person name="Brown A."/>
            <person name="Cahill P."/>
            <person name="Channer S."/>
            <person name="Cheshatsang Y."/>
            <person name="Chuda L."/>
            <person name="Citroen M."/>
            <person name="Collymore A."/>
            <person name="Cooke P."/>
            <person name="Costello M."/>
            <person name="D'Aco K."/>
            <person name="Daza R."/>
            <person name="De Haan G."/>
            <person name="DeGray S."/>
            <person name="DeMaso C."/>
            <person name="Dhargay N."/>
            <person name="Dooley K."/>
            <person name="Dooley E."/>
            <person name="Doricent M."/>
            <person name="Dorje P."/>
            <person name="Dorjee K."/>
            <person name="Dupes A."/>
            <person name="Elong R."/>
            <person name="Falk J."/>
            <person name="Farina A."/>
            <person name="Faro S."/>
            <person name="Ferguson D."/>
            <person name="Fisher S."/>
            <person name="Foley C.D."/>
            <person name="Franke A."/>
            <person name="Friedrich D."/>
            <person name="Gadbois L."/>
            <person name="Gearin G."/>
            <person name="Gearin C.R."/>
            <person name="Giannoukos G."/>
            <person name="Goode T."/>
            <person name="Graham J."/>
            <person name="Grandbois E."/>
            <person name="Grewal S."/>
            <person name="Gyaltsen K."/>
            <person name="Hafez N."/>
            <person name="Hagos B."/>
            <person name="Hall J."/>
            <person name="Henson C."/>
            <person name="Hollinger A."/>
            <person name="Honan T."/>
            <person name="Huard M.D."/>
            <person name="Hughes L."/>
            <person name="Hurhula B."/>
            <person name="Husby M.E."/>
            <person name="Kamat A."/>
            <person name="Kanga B."/>
            <person name="Kashin S."/>
            <person name="Khazanovich D."/>
            <person name="Kisner P."/>
            <person name="Lance K."/>
            <person name="Lara M."/>
            <person name="Lee W."/>
            <person name="Lennon N."/>
            <person name="Letendre F."/>
            <person name="LeVine R."/>
            <person name="Lipovsky A."/>
            <person name="Liu X."/>
            <person name="Liu J."/>
            <person name="Liu S."/>
            <person name="Lokyitsang T."/>
            <person name="Lokyitsang Y."/>
            <person name="Lubonja R."/>
            <person name="Lui A."/>
            <person name="MacDonald P."/>
            <person name="Magnisalis V."/>
            <person name="Maru K."/>
            <person name="Matthews C."/>
            <person name="McCusker W."/>
            <person name="McDonough S."/>
            <person name="Mehta T."/>
            <person name="Meldrim J."/>
            <person name="Meneus L."/>
            <person name="Mihai O."/>
            <person name="Mihalev A."/>
            <person name="Mihova T."/>
            <person name="Mittelman R."/>
            <person name="Mlenga V."/>
            <person name="Montmayeur A."/>
            <person name="Mulrain L."/>
            <person name="Navidi A."/>
            <person name="Naylor J."/>
            <person name="Negash T."/>
            <person name="Nguyen T."/>
            <person name="Nguyen N."/>
            <person name="Nicol R."/>
            <person name="Norbu C."/>
            <person name="Norbu N."/>
            <person name="Novod N."/>
            <person name="O'Neill B."/>
            <person name="Osman S."/>
            <person name="Markiewicz E."/>
            <person name="Oyono O.L."/>
            <person name="Patti C."/>
            <person name="Phunkhang P."/>
            <person name="Pierre F."/>
            <person name="Priest M."/>
            <person name="Raghuraman S."/>
            <person name="Rege F."/>
            <person name="Reyes R."/>
            <person name="Rise C."/>
            <person name="Rogov P."/>
            <person name="Ross K."/>
            <person name="Ryan E."/>
            <person name="Settipalli S."/>
            <person name="Shea T."/>
            <person name="Sherpa N."/>
            <person name="Shi L."/>
            <person name="Shih D."/>
            <person name="Sparrow T."/>
            <person name="Spaulding J."/>
            <person name="Stalker J."/>
            <person name="Stange-Thomann N."/>
            <person name="Stavropoulos S."/>
            <person name="Stone C."/>
            <person name="Strader C."/>
            <person name="Tesfaye S."/>
            <person name="Thomson T."/>
            <person name="Thoulutsang Y."/>
            <person name="Thoulutsang D."/>
            <person name="Topham K."/>
            <person name="Topping I."/>
            <person name="Tsamla T."/>
            <person name="Vassiliev H."/>
            <person name="Vo A."/>
            <person name="Wangchuk T."/>
            <person name="Wangdi T."/>
            <person name="Weiand M."/>
            <person name="Wilkinson J."/>
            <person name="Wilson A."/>
            <person name="Yadav S."/>
            <person name="Young G."/>
            <person name="Yu Q."/>
            <person name="Zembek L."/>
            <person name="Zhong D."/>
            <person name="Zimmer A."/>
            <person name="Zwirko Z."/>
            <person name="Jaffe D.B."/>
            <person name="Alvarez P."/>
            <person name="Brockman W."/>
            <person name="Butler J."/>
            <person name="Chin C."/>
            <person name="Gnerre S."/>
            <person name="Grabherr M."/>
            <person name="Kleber M."/>
            <person name="Mauceli E."/>
            <person name="MacCallum I."/>
        </authorList>
    </citation>
    <scope>NUCLEOTIDE SEQUENCE [LARGE SCALE GENOMIC DNA]</scope>
    <source>
        <strain evidence="4">MSH-3 / Tucson 14011-0111.49</strain>
    </source>
</reference>
<dbReference type="Pfam" id="PF02448">
    <property type="entry name" value="L71"/>
    <property type="match status" value="1"/>
</dbReference>
<dbReference type="AlphaFoldDB" id="B4GU90"/>
<feature type="signal peptide" evidence="2">
    <location>
        <begin position="1"/>
        <end position="19"/>
    </location>
</feature>
<dbReference type="HOGENOM" id="CLU_111291_0_0_1"/>
<keyword evidence="2" id="KW-0732">Signal</keyword>
<feature type="compositionally biased region" description="Low complexity" evidence="1">
    <location>
        <begin position="127"/>
        <end position="165"/>
    </location>
</feature>
<evidence type="ECO:0000256" key="1">
    <source>
        <dbReference type="SAM" id="MobiDB-lite"/>
    </source>
</evidence>
<dbReference type="OrthoDB" id="7981046at2759"/>
<evidence type="ECO:0000313" key="3">
    <source>
        <dbReference type="EMBL" id="EDW26173.1"/>
    </source>
</evidence>
<sequence>MWKIALLLAIGCICVASQATTRAPRGSDVCRRLNDRCLRNQDRLGTTNDVTQIYNSNCRRSQANWRDISRCDLARATCQFRPNPTSNSAHSTHSTYPTYPNSTDPTPHTNSSPHTYSPPYTNSAHTANPNSPHSSPHAYSPPYANSAHTANPNSPHSSPHTYSPPYANPSPNAYTPHATPTDHSATHFHSGI</sequence>
<feature type="compositionally biased region" description="Polar residues" evidence="1">
    <location>
        <begin position="82"/>
        <end position="126"/>
    </location>
</feature>
<keyword evidence="4" id="KW-1185">Reference proteome</keyword>
<feature type="chain" id="PRO_5002804279" evidence="2">
    <location>
        <begin position="20"/>
        <end position="192"/>
    </location>
</feature>
<evidence type="ECO:0000313" key="4">
    <source>
        <dbReference type="Proteomes" id="UP000008744"/>
    </source>
</evidence>
<dbReference type="InterPro" id="IPR003475">
    <property type="entry name" value="Insect_Unk"/>
</dbReference>
<gene>
    <name evidence="3" type="primary">Dper\GL25493</name>
    <name evidence="3" type="ORF">Dper_GL25493</name>
</gene>
<protein>
    <submittedName>
        <fullName evidence="3">GL25493</fullName>
    </submittedName>
</protein>
<dbReference type="OMA" id="DHSATHF"/>
<name>B4GU90_DROPE</name>
<dbReference type="Proteomes" id="UP000008744">
    <property type="component" value="Unassembled WGS sequence"/>
</dbReference>
<dbReference type="EMBL" id="CH479191">
    <property type="protein sequence ID" value="EDW26173.1"/>
    <property type="molecule type" value="Genomic_DNA"/>
</dbReference>
<organism evidence="4">
    <name type="scientific">Drosophila persimilis</name>
    <name type="common">Fruit fly</name>
    <dbReference type="NCBI Taxonomy" id="7234"/>
    <lineage>
        <taxon>Eukaryota</taxon>
        <taxon>Metazoa</taxon>
        <taxon>Ecdysozoa</taxon>
        <taxon>Arthropoda</taxon>
        <taxon>Hexapoda</taxon>
        <taxon>Insecta</taxon>
        <taxon>Pterygota</taxon>
        <taxon>Neoptera</taxon>
        <taxon>Endopterygota</taxon>
        <taxon>Diptera</taxon>
        <taxon>Brachycera</taxon>
        <taxon>Muscomorpha</taxon>
        <taxon>Ephydroidea</taxon>
        <taxon>Drosophilidae</taxon>
        <taxon>Drosophila</taxon>
        <taxon>Sophophora</taxon>
    </lineage>
</organism>
<accession>B4GU90</accession>